<evidence type="ECO:0000259" key="2">
    <source>
        <dbReference type="Pfam" id="PF25583"/>
    </source>
</evidence>
<sequence>MTDTTLRYITMLRMIPRYPRTITANRLRDGLHDHGFEVDLRTIQRDLGRLSAWFPLIADEDTRPYGWAYDAEATSNMIPALDLPAALTLELARAYLTPVLPQRALRHLKPHFEEAQQTLERQHHPLGKWPDQVRVINRGLMTQRPAVDGAVLEIVSEALLRERQCELRYQARHWDRPETIRVHPYGLILRDPNIYLVCRIDGREGVRQLVLHRASDATLREAPAEEREDFDLDNYIQSGAMGQLLSDQPIRLELRCDRPVLSHIEESPLGDDQVIEPVSADQFHVIVTVSDTQDLRWWLMAQAPHLDIRAPAWLREAVVEKLNAAVQRQAGI</sequence>
<dbReference type="InterPro" id="IPR057727">
    <property type="entry name" value="WCX_dom"/>
</dbReference>
<dbReference type="InterPro" id="IPR051534">
    <property type="entry name" value="CBASS_pafABC_assoc_protein"/>
</dbReference>
<dbReference type="Pfam" id="PF25583">
    <property type="entry name" value="WCX"/>
    <property type="match status" value="1"/>
</dbReference>
<evidence type="ECO:0000259" key="1">
    <source>
        <dbReference type="Pfam" id="PF13280"/>
    </source>
</evidence>
<feature type="domain" description="WCX" evidence="2">
    <location>
        <begin position="249"/>
        <end position="325"/>
    </location>
</feature>
<gene>
    <name evidence="3" type="ORF">EV698_0991</name>
</gene>
<evidence type="ECO:0000313" key="4">
    <source>
        <dbReference type="Proteomes" id="UP000292298"/>
    </source>
</evidence>
<dbReference type="PANTHER" id="PTHR34580:SF1">
    <property type="entry name" value="PROTEIN PAFC"/>
    <property type="match status" value="1"/>
</dbReference>
<dbReference type="RefSeq" id="WP_130503018.1">
    <property type="nucleotide sequence ID" value="NZ_SHLI01000001.1"/>
</dbReference>
<dbReference type="PROSITE" id="PS52050">
    <property type="entry name" value="WYL"/>
    <property type="match status" value="1"/>
</dbReference>
<dbReference type="AlphaFoldDB" id="A0A4Q8D0I6"/>
<evidence type="ECO:0000313" key="3">
    <source>
        <dbReference type="EMBL" id="RZU98730.1"/>
    </source>
</evidence>
<accession>A0A4Q8D0I6</accession>
<dbReference type="InterPro" id="IPR026881">
    <property type="entry name" value="WYL_dom"/>
</dbReference>
<organism evidence="3 4">
    <name type="scientific">Spiribacter vilamensis</name>
    <dbReference type="NCBI Taxonomy" id="531306"/>
    <lineage>
        <taxon>Bacteria</taxon>
        <taxon>Pseudomonadati</taxon>
        <taxon>Pseudomonadota</taxon>
        <taxon>Gammaproteobacteria</taxon>
        <taxon>Chromatiales</taxon>
        <taxon>Ectothiorhodospiraceae</taxon>
        <taxon>Spiribacter</taxon>
    </lineage>
</organism>
<dbReference type="EMBL" id="SHLI01000001">
    <property type="protein sequence ID" value="RZU98730.1"/>
    <property type="molecule type" value="Genomic_DNA"/>
</dbReference>
<keyword evidence="3" id="KW-0238">DNA-binding</keyword>
<comment type="caution">
    <text evidence="3">The sequence shown here is derived from an EMBL/GenBank/DDBJ whole genome shotgun (WGS) entry which is preliminary data.</text>
</comment>
<name>A0A4Q8D0I6_9GAMM</name>
<proteinExistence type="predicted"/>
<feature type="domain" description="WYL" evidence="1">
    <location>
        <begin position="151"/>
        <end position="218"/>
    </location>
</feature>
<keyword evidence="4" id="KW-1185">Reference proteome</keyword>
<reference evidence="3 4" key="1">
    <citation type="submission" date="2019-02" db="EMBL/GenBank/DDBJ databases">
        <title>Genomic Encyclopedia of Type Strains, Phase IV (KMG-IV): sequencing the most valuable type-strain genomes for metagenomic binning, comparative biology and taxonomic classification.</title>
        <authorList>
            <person name="Goeker M."/>
        </authorList>
    </citation>
    <scope>NUCLEOTIDE SEQUENCE [LARGE SCALE GENOMIC DNA]</scope>
    <source>
        <strain evidence="3 4">DSM 21056</strain>
    </source>
</reference>
<dbReference type="GO" id="GO:0003677">
    <property type="term" value="F:DNA binding"/>
    <property type="evidence" value="ECO:0007669"/>
    <property type="project" value="UniProtKB-KW"/>
</dbReference>
<dbReference type="PANTHER" id="PTHR34580">
    <property type="match status" value="1"/>
</dbReference>
<dbReference type="OrthoDB" id="8595817at2"/>
<dbReference type="Proteomes" id="UP000292298">
    <property type="component" value="Unassembled WGS sequence"/>
</dbReference>
<dbReference type="Pfam" id="PF13280">
    <property type="entry name" value="WYL"/>
    <property type="match status" value="1"/>
</dbReference>
<protein>
    <submittedName>
        <fullName evidence="3">Putative DNA-binding transcriptional regulator YafY</fullName>
    </submittedName>
</protein>